<dbReference type="PhylomeDB" id="A0A0G4FEW4"/>
<dbReference type="InParanoid" id="A0A0G4FEW4"/>
<protein>
    <submittedName>
        <fullName evidence="3">Uncharacterized protein</fullName>
    </submittedName>
</protein>
<feature type="coiled-coil region" evidence="1">
    <location>
        <begin position="537"/>
        <end position="672"/>
    </location>
</feature>
<feature type="region of interest" description="Disordered" evidence="2">
    <location>
        <begin position="209"/>
        <end position="229"/>
    </location>
</feature>
<feature type="region of interest" description="Disordered" evidence="2">
    <location>
        <begin position="875"/>
        <end position="951"/>
    </location>
</feature>
<accession>A0A0G4FEW4</accession>
<evidence type="ECO:0000313" key="3">
    <source>
        <dbReference type="EMBL" id="CEM11727.1"/>
    </source>
</evidence>
<gene>
    <name evidence="3" type="ORF">Vbra_4425</name>
</gene>
<dbReference type="VEuPathDB" id="CryptoDB:Vbra_4425"/>
<feature type="compositionally biased region" description="Basic and acidic residues" evidence="2">
    <location>
        <begin position="852"/>
        <end position="861"/>
    </location>
</feature>
<evidence type="ECO:0000256" key="1">
    <source>
        <dbReference type="SAM" id="Coils"/>
    </source>
</evidence>
<feature type="region of interest" description="Disordered" evidence="2">
    <location>
        <begin position="804"/>
        <end position="861"/>
    </location>
</feature>
<feature type="coiled-coil region" evidence="1">
    <location>
        <begin position="433"/>
        <end position="460"/>
    </location>
</feature>
<proteinExistence type="predicted"/>
<keyword evidence="4" id="KW-1185">Reference proteome</keyword>
<reference evidence="3 4" key="1">
    <citation type="submission" date="2014-11" db="EMBL/GenBank/DDBJ databases">
        <authorList>
            <person name="Zhu J."/>
            <person name="Qi W."/>
            <person name="Song R."/>
        </authorList>
    </citation>
    <scope>NUCLEOTIDE SEQUENCE [LARGE SCALE GENOMIC DNA]</scope>
</reference>
<feature type="region of interest" description="Disordered" evidence="2">
    <location>
        <begin position="56"/>
        <end position="80"/>
    </location>
</feature>
<organism evidence="3 4">
    <name type="scientific">Vitrella brassicaformis (strain CCMP3155)</name>
    <dbReference type="NCBI Taxonomy" id="1169540"/>
    <lineage>
        <taxon>Eukaryota</taxon>
        <taxon>Sar</taxon>
        <taxon>Alveolata</taxon>
        <taxon>Colpodellida</taxon>
        <taxon>Vitrellaceae</taxon>
        <taxon>Vitrella</taxon>
    </lineage>
</organism>
<name>A0A0G4FEW4_VITBC</name>
<evidence type="ECO:0000256" key="2">
    <source>
        <dbReference type="SAM" id="MobiDB-lite"/>
    </source>
</evidence>
<feature type="region of interest" description="Disordered" evidence="2">
    <location>
        <begin position="93"/>
        <end position="155"/>
    </location>
</feature>
<feature type="compositionally biased region" description="Polar residues" evidence="2">
    <location>
        <begin position="212"/>
        <end position="229"/>
    </location>
</feature>
<dbReference type="EMBL" id="CDMY01000423">
    <property type="protein sequence ID" value="CEM11727.1"/>
    <property type="molecule type" value="Genomic_DNA"/>
</dbReference>
<feature type="coiled-coil region" evidence="1">
    <location>
        <begin position="335"/>
        <end position="390"/>
    </location>
</feature>
<evidence type="ECO:0000313" key="4">
    <source>
        <dbReference type="Proteomes" id="UP000041254"/>
    </source>
</evidence>
<feature type="compositionally biased region" description="Low complexity" evidence="2">
    <location>
        <begin position="894"/>
        <end position="904"/>
    </location>
</feature>
<feature type="compositionally biased region" description="Gly residues" evidence="2">
    <location>
        <begin position="940"/>
        <end position="951"/>
    </location>
</feature>
<dbReference type="AlphaFoldDB" id="A0A0G4FEW4"/>
<dbReference type="Proteomes" id="UP000041254">
    <property type="component" value="Unassembled WGS sequence"/>
</dbReference>
<sequence>MNALPPFSADEEDSKEDHVVESRLRSLLASVNTPHLKNASAELRFLQMPSPKQLMVQKGKPSCLPSPRSHIRPPLVRPSVITPNRDQELHAHLPTEDGGLRTPQPNRRVPPLQSQHRSCRTPQGGEKRPERVPFASMRQLGKGASAGEGGGEREVWGRVDEHRQMAKREQERADVIFAQHQELLKMYHAAANERDEYRSQLFALVHRPSSDAAIQTPPSTTESRPTQTDGGEAFVCRAATSMGSQTDDAAWENEWQDTRERLASIEEELQTLHHMLSMEASPAATSEDILSRLKTAITDNQSIHTQLETSQLATADLEACLRDGRSREESLAAELLAQEGVVRELRDRLQEAEGRVVAATQQADERTVRCEDLQVELHHMRQQLTDAFERQQMAASEAEEHRTALHECVVEKKALQVRIPEMEERVSQDADEISRLQGQCQKATDKLMALEAKHAQLRSLLDQEGKGDDLPTLVETLMQKHRQLTLDRQCDAEELDRLRRCLTAAEDELAHRHSQQRRTEADLERAVHTTRVLGDFRDAFYQAKKETEQQRRALEELSDQLEHRQIKEGDEKAREALVEASREQQVAAESALRAAQSDVNRLKEERHHHMQVIDNLRETNQERQQMIERIEMDRQTLRAERDRLLRQIQVTESEAEASVVSLQEEIRDIQRHIRPPEPTAEIADLHRTVKELVAKFEQLDTSNKIETDKSLVSSRRPLTPDHRLATVPAAAAAAAAGDGGLAQELRHALLRESSLRHLLSRTHVSLEALHRDMTTPRSTSTLAMVRQGLIAALTQLHPPIAMLPHPHTVPLPPPAAANEGGEENERQKTTDGAAYASSSPPARPFPGLNIAEGRDGRHEGGRLQLSDFIRAVRRRFPHDGGGPQADTTVDGTHQQQKQQQQAKAGARHGSTGQQPSRLPSGVCGCEPTDGGESDREAVVEGGGAGGQGGEV</sequence>
<keyword evidence="1" id="KW-0175">Coiled coil</keyword>